<dbReference type="RefSeq" id="WP_043529956.1">
    <property type="nucleotide sequence ID" value="NZ_BOMZ01000063.1"/>
</dbReference>
<reference evidence="6 7" key="1">
    <citation type="submission" date="2014-10" db="EMBL/GenBank/DDBJ databases">
        <title>Draft genome sequence of Actinoplanes utahensis NRRL 12052.</title>
        <authorList>
            <person name="Velasco-Bucheli B."/>
            <person name="del Cerro C."/>
            <person name="Hormigo D."/>
            <person name="Garcia J.L."/>
            <person name="Acebal C."/>
            <person name="Arroyo M."/>
            <person name="de la Mata I."/>
        </authorList>
    </citation>
    <scope>NUCLEOTIDE SEQUENCE [LARGE SCALE GENOMIC DNA]</scope>
    <source>
        <strain evidence="6 7">NRRL 12052</strain>
    </source>
</reference>
<protein>
    <recommendedName>
        <fullName evidence="5">Iron-binding zinc finger CDGSH type domain-containing protein</fullName>
    </recommendedName>
</protein>
<accession>A0A0A6X2J6</accession>
<organism evidence="6 7">
    <name type="scientific">Actinoplanes utahensis</name>
    <dbReference type="NCBI Taxonomy" id="1869"/>
    <lineage>
        <taxon>Bacteria</taxon>
        <taxon>Bacillati</taxon>
        <taxon>Actinomycetota</taxon>
        <taxon>Actinomycetes</taxon>
        <taxon>Micromonosporales</taxon>
        <taxon>Micromonosporaceae</taxon>
        <taxon>Actinoplanes</taxon>
    </lineage>
</organism>
<dbReference type="Pfam" id="PF09360">
    <property type="entry name" value="zf-CDGSH"/>
    <property type="match status" value="1"/>
</dbReference>
<keyword evidence="4" id="KW-0411">Iron-sulfur</keyword>
<comment type="caution">
    <text evidence="6">The sequence shown here is derived from an EMBL/GenBank/DDBJ whole genome shotgun (WGS) entry which is preliminary data.</text>
</comment>
<keyword evidence="2" id="KW-0479">Metal-binding</keyword>
<keyword evidence="3" id="KW-0408">Iron</keyword>
<feature type="domain" description="Iron-binding zinc finger CDGSH type" evidence="5">
    <location>
        <begin position="29"/>
        <end position="67"/>
    </location>
</feature>
<dbReference type="AlphaFoldDB" id="A0A0A6X2J6"/>
<name>A0A0A6X2J6_ACTUT</name>
<proteinExistence type="predicted"/>
<evidence type="ECO:0000256" key="1">
    <source>
        <dbReference type="ARBA" id="ARBA00022714"/>
    </source>
</evidence>
<gene>
    <name evidence="6" type="ORF">MB27_29750</name>
</gene>
<keyword evidence="7" id="KW-1185">Reference proteome</keyword>
<dbReference type="Proteomes" id="UP000054537">
    <property type="component" value="Unassembled WGS sequence"/>
</dbReference>
<dbReference type="GO" id="GO:0046872">
    <property type="term" value="F:metal ion binding"/>
    <property type="evidence" value="ECO:0007669"/>
    <property type="project" value="UniProtKB-KW"/>
</dbReference>
<sequence>MTASDHEQGASVVVYENGPLLVRGDFTLRTPDGTEIDPGRDTVALCRCGKSAIKPFCDGTHKAVGFRAAAGRQTPAPRSDEAA</sequence>
<dbReference type="STRING" id="1869.MB27_29750"/>
<keyword evidence="1" id="KW-0001">2Fe-2S</keyword>
<dbReference type="SMART" id="SM00704">
    <property type="entry name" value="ZnF_CDGSH"/>
    <property type="match status" value="1"/>
</dbReference>
<dbReference type="eggNOG" id="COG3369">
    <property type="taxonomic scope" value="Bacteria"/>
</dbReference>
<dbReference type="OrthoDB" id="9800162at2"/>
<evidence type="ECO:0000256" key="2">
    <source>
        <dbReference type="ARBA" id="ARBA00022723"/>
    </source>
</evidence>
<dbReference type="InterPro" id="IPR042216">
    <property type="entry name" value="MitoNEET_CISD"/>
</dbReference>
<evidence type="ECO:0000313" key="6">
    <source>
        <dbReference type="EMBL" id="KHD74292.1"/>
    </source>
</evidence>
<evidence type="ECO:0000256" key="3">
    <source>
        <dbReference type="ARBA" id="ARBA00023004"/>
    </source>
</evidence>
<evidence type="ECO:0000313" key="7">
    <source>
        <dbReference type="Proteomes" id="UP000054537"/>
    </source>
</evidence>
<dbReference type="Gene3D" id="3.40.5.90">
    <property type="entry name" value="CDGSH iron-sulfur domain, mitoNEET-type"/>
    <property type="match status" value="1"/>
</dbReference>
<dbReference type="GO" id="GO:0051537">
    <property type="term" value="F:2 iron, 2 sulfur cluster binding"/>
    <property type="evidence" value="ECO:0007669"/>
    <property type="project" value="UniProtKB-KW"/>
</dbReference>
<dbReference type="GO" id="GO:0005737">
    <property type="term" value="C:cytoplasm"/>
    <property type="evidence" value="ECO:0007669"/>
    <property type="project" value="UniProtKB-ARBA"/>
</dbReference>
<evidence type="ECO:0000256" key="4">
    <source>
        <dbReference type="ARBA" id="ARBA00023014"/>
    </source>
</evidence>
<evidence type="ECO:0000259" key="5">
    <source>
        <dbReference type="SMART" id="SM00704"/>
    </source>
</evidence>
<dbReference type="EMBL" id="JRTT01000048">
    <property type="protein sequence ID" value="KHD74292.1"/>
    <property type="molecule type" value="Genomic_DNA"/>
</dbReference>
<dbReference type="InterPro" id="IPR018967">
    <property type="entry name" value="FeS-contain_CDGSH-typ"/>
</dbReference>